<accession>A0AAN7MSF2</accession>
<evidence type="ECO:0000313" key="2">
    <source>
        <dbReference type="Proteomes" id="UP001346149"/>
    </source>
</evidence>
<protein>
    <submittedName>
        <fullName evidence="1">Uncharacterized protein</fullName>
    </submittedName>
</protein>
<gene>
    <name evidence="1" type="ORF">SAY86_030574</name>
</gene>
<dbReference type="EMBL" id="JAXQNO010000005">
    <property type="protein sequence ID" value="KAK4798248.1"/>
    <property type="molecule type" value="Genomic_DNA"/>
</dbReference>
<name>A0AAN7MSF2_TRANT</name>
<comment type="caution">
    <text evidence="1">The sequence shown here is derived from an EMBL/GenBank/DDBJ whole genome shotgun (WGS) entry which is preliminary data.</text>
</comment>
<keyword evidence="2" id="KW-1185">Reference proteome</keyword>
<evidence type="ECO:0000313" key="1">
    <source>
        <dbReference type="EMBL" id="KAK4798248.1"/>
    </source>
</evidence>
<sequence length="78" mass="9136">MVGRRFQVRHKDADFYIDYDTDNGLEIFGAENVQVISEDSDLLTITEKLKLVSIDEEAEKGRRETRTMLRRCVMALRQ</sequence>
<dbReference type="Proteomes" id="UP001346149">
    <property type="component" value="Unassembled WGS sequence"/>
</dbReference>
<reference evidence="1 2" key="1">
    <citation type="journal article" date="2023" name="Hortic Res">
        <title>Pangenome of water caltrop reveals structural variations and asymmetric subgenome divergence after allopolyploidization.</title>
        <authorList>
            <person name="Zhang X."/>
            <person name="Chen Y."/>
            <person name="Wang L."/>
            <person name="Yuan Y."/>
            <person name="Fang M."/>
            <person name="Shi L."/>
            <person name="Lu R."/>
            <person name="Comes H.P."/>
            <person name="Ma Y."/>
            <person name="Chen Y."/>
            <person name="Huang G."/>
            <person name="Zhou Y."/>
            <person name="Zheng Z."/>
            <person name="Qiu Y."/>
        </authorList>
    </citation>
    <scope>NUCLEOTIDE SEQUENCE [LARGE SCALE GENOMIC DNA]</scope>
    <source>
        <strain evidence="1">F231</strain>
    </source>
</reference>
<proteinExistence type="predicted"/>
<organism evidence="1 2">
    <name type="scientific">Trapa natans</name>
    <name type="common">Water chestnut</name>
    <dbReference type="NCBI Taxonomy" id="22666"/>
    <lineage>
        <taxon>Eukaryota</taxon>
        <taxon>Viridiplantae</taxon>
        <taxon>Streptophyta</taxon>
        <taxon>Embryophyta</taxon>
        <taxon>Tracheophyta</taxon>
        <taxon>Spermatophyta</taxon>
        <taxon>Magnoliopsida</taxon>
        <taxon>eudicotyledons</taxon>
        <taxon>Gunneridae</taxon>
        <taxon>Pentapetalae</taxon>
        <taxon>rosids</taxon>
        <taxon>malvids</taxon>
        <taxon>Myrtales</taxon>
        <taxon>Lythraceae</taxon>
        <taxon>Trapa</taxon>
    </lineage>
</organism>
<dbReference type="AlphaFoldDB" id="A0AAN7MSF2"/>